<comment type="caution">
    <text evidence="3">The sequence shown here is derived from an EMBL/GenBank/DDBJ whole genome shotgun (WGS) entry which is preliminary data.</text>
</comment>
<proteinExistence type="predicted"/>
<dbReference type="PANTHER" id="PTHR46558:SF4">
    <property type="entry name" value="DNA-BIDING PHAGE PROTEIN"/>
    <property type="match status" value="1"/>
</dbReference>
<evidence type="ECO:0000313" key="3">
    <source>
        <dbReference type="EMBL" id="KKK92124.1"/>
    </source>
</evidence>
<dbReference type="PANTHER" id="PTHR46558">
    <property type="entry name" value="TRACRIPTIONAL REGULATORY PROTEIN-RELATED-RELATED"/>
    <property type="match status" value="1"/>
</dbReference>
<sequence>MRTDPEIVIPRKVNSLRKNEGWTQKRLAEEAGTTQATISRIESAMVANVSISMADGLAQAFGITIDELIQ</sequence>
<organism evidence="3">
    <name type="scientific">marine sediment metagenome</name>
    <dbReference type="NCBI Taxonomy" id="412755"/>
    <lineage>
        <taxon>unclassified sequences</taxon>
        <taxon>metagenomes</taxon>
        <taxon>ecological metagenomes</taxon>
    </lineage>
</organism>
<dbReference type="InterPro" id="IPR001387">
    <property type="entry name" value="Cro/C1-type_HTH"/>
</dbReference>
<feature type="domain" description="HTH cro/C1-type" evidence="2">
    <location>
        <begin position="13"/>
        <end position="68"/>
    </location>
</feature>
<dbReference type="Gene3D" id="1.10.260.40">
    <property type="entry name" value="lambda repressor-like DNA-binding domains"/>
    <property type="match status" value="1"/>
</dbReference>
<dbReference type="InterPro" id="IPR010982">
    <property type="entry name" value="Lambda_DNA-bd_dom_sf"/>
</dbReference>
<keyword evidence="1" id="KW-0238">DNA-binding</keyword>
<reference evidence="3" key="1">
    <citation type="journal article" date="2015" name="Nature">
        <title>Complex archaea that bridge the gap between prokaryotes and eukaryotes.</title>
        <authorList>
            <person name="Spang A."/>
            <person name="Saw J.H."/>
            <person name="Jorgensen S.L."/>
            <person name="Zaremba-Niedzwiedzka K."/>
            <person name="Martijn J."/>
            <person name="Lind A.E."/>
            <person name="van Eijk R."/>
            <person name="Schleper C."/>
            <person name="Guy L."/>
            <person name="Ettema T.J."/>
        </authorList>
    </citation>
    <scope>NUCLEOTIDE SEQUENCE</scope>
</reference>
<dbReference type="CDD" id="cd00093">
    <property type="entry name" value="HTH_XRE"/>
    <property type="match status" value="1"/>
</dbReference>
<accession>A0A0F9BNE2</accession>
<dbReference type="GO" id="GO:0003677">
    <property type="term" value="F:DNA binding"/>
    <property type="evidence" value="ECO:0007669"/>
    <property type="project" value="UniProtKB-KW"/>
</dbReference>
<evidence type="ECO:0000256" key="1">
    <source>
        <dbReference type="ARBA" id="ARBA00023125"/>
    </source>
</evidence>
<gene>
    <name evidence="3" type="ORF">LCGC14_2706060</name>
</gene>
<protein>
    <recommendedName>
        <fullName evidence="2">HTH cro/C1-type domain-containing protein</fullName>
    </recommendedName>
</protein>
<dbReference type="EMBL" id="LAZR01048353">
    <property type="protein sequence ID" value="KKK92124.1"/>
    <property type="molecule type" value="Genomic_DNA"/>
</dbReference>
<dbReference type="SUPFAM" id="SSF47413">
    <property type="entry name" value="lambda repressor-like DNA-binding domains"/>
    <property type="match status" value="1"/>
</dbReference>
<dbReference type="AlphaFoldDB" id="A0A0F9BNE2"/>
<dbReference type="Pfam" id="PF01381">
    <property type="entry name" value="HTH_3"/>
    <property type="match status" value="1"/>
</dbReference>
<dbReference type="SMART" id="SM00530">
    <property type="entry name" value="HTH_XRE"/>
    <property type="match status" value="1"/>
</dbReference>
<evidence type="ECO:0000259" key="2">
    <source>
        <dbReference type="PROSITE" id="PS50943"/>
    </source>
</evidence>
<dbReference type="PROSITE" id="PS50943">
    <property type="entry name" value="HTH_CROC1"/>
    <property type="match status" value="1"/>
</dbReference>
<name>A0A0F9BNE2_9ZZZZ</name>